<dbReference type="InterPro" id="IPR004761">
    <property type="entry name" value="Spore_GerAB"/>
</dbReference>
<evidence type="ECO:0000256" key="4">
    <source>
        <dbReference type="ARBA" id="ARBA00022544"/>
    </source>
</evidence>
<feature type="transmembrane region" description="Helical" evidence="8">
    <location>
        <begin position="115"/>
        <end position="135"/>
    </location>
</feature>
<dbReference type="Pfam" id="PF03845">
    <property type="entry name" value="Spore_permease"/>
    <property type="match status" value="1"/>
</dbReference>
<gene>
    <name evidence="9" type="ORF">PM3016_4455</name>
</gene>
<name>H6NQ28_9BACL</name>
<proteinExistence type="inferred from homology"/>
<dbReference type="GO" id="GO:0016020">
    <property type="term" value="C:membrane"/>
    <property type="evidence" value="ECO:0007669"/>
    <property type="project" value="UniProtKB-SubCell"/>
</dbReference>
<dbReference type="HOGENOM" id="CLU_047547_1_0_9"/>
<dbReference type="KEGG" id="pmq:PM3016_4455"/>
<sequence>MIKRSDGKIGIREYTSLILITVGLKLADTTPSLLMDKGKNAGWILPLLSFVLMAVSFLILLSVLRRHEGKGLMELIRQLVGTYGGFVLGMLLVLFTLGSTVLNTRSYSDILNTMVYQKTPLSALYVMLMLAAFYVSNRGFEAIGRTAWIVIPYIEVFLFLLVGFVWRDIDWLHLGPIAGPGWIDLIKESTMHTSVYGEMVLLTALLPLVRSFEDFRKASYWGFSFCALKIAAMTAIYVAVFDYPAAKNMAYPFQQLTRTAAIGQIITHIESVFLAFWLIASVIHFAVYIYLLAFLVARTLRMEEFEPLLLPLTGLILLLGLLPENISKVNQYRELFLQGSTVLYLLLPFVLWSLDRWRRRGPQ</sequence>
<keyword evidence="3" id="KW-0813">Transport</keyword>
<evidence type="ECO:0000313" key="10">
    <source>
        <dbReference type="Proteomes" id="UP000007523"/>
    </source>
</evidence>
<reference evidence="9 10" key="1">
    <citation type="journal article" date="2012" name="J. Bacteriol.">
        <title>Complete Genome Sequence of Paenibacillus mucilaginosus 3016, a Bacterium Functional as Microbial Fertilizer.</title>
        <authorList>
            <person name="Ma M."/>
            <person name="Wang Z."/>
            <person name="Li L."/>
            <person name="Jiang X."/>
            <person name="Guan D."/>
            <person name="Cao F."/>
            <person name="Chen H."/>
            <person name="Wang X."/>
            <person name="Shen D."/>
            <person name="Du B."/>
            <person name="Li J."/>
        </authorList>
    </citation>
    <scope>NUCLEOTIDE SEQUENCE [LARGE SCALE GENOMIC DNA]</scope>
    <source>
        <strain evidence="9 10">3016</strain>
    </source>
</reference>
<dbReference type="STRING" id="1116391.PM3016_4455"/>
<dbReference type="EMBL" id="CP003235">
    <property type="protein sequence ID" value="AFC31219.1"/>
    <property type="molecule type" value="Genomic_DNA"/>
</dbReference>
<accession>H6NQ28</accession>
<feature type="transmembrane region" description="Helical" evidence="8">
    <location>
        <begin position="308"/>
        <end position="323"/>
    </location>
</feature>
<evidence type="ECO:0000256" key="3">
    <source>
        <dbReference type="ARBA" id="ARBA00022448"/>
    </source>
</evidence>
<feature type="transmembrane region" description="Helical" evidence="8">
    <location>
        <begin position="335"/>
        <end position="354"/>
    </location>
</feature>
<organism evidence="9 10">
    <name type="scientific">Paenibacillus mucilaginosus 3016</name>
    <dbReference type="NCBI Taxonomy" id="1116391"/>
    <lineage>
        <taxon>Bacteria</taxon>
        <taxon>Bacillati</taxon>
        <taxon>Bacillota</taxon>
        <taxon>Bacilli</taxon>
        <taxon>Bacillales</taxon>
        <taxon>Paenibacillaceae</taxon>
        <taxon>Paenibacillus</taxon>
    </lineage>
</organism>
<dbReference type="Proteomes" id="UP000007523">
    <property type="component" value="Chromosome"/>
</dbReference>
<dbReference type="GO" id="GO:0009847">
    <property type="term" value="P:spore germination"/>
    <property type="evidence" value="ECO:0007669"/>
    <property type="project" value="InterPro"/>
</dbReference>
<feature type="transmembrane region" description="Helical" evidence="8">
    <location>
        <begin position="220"/>
        <end position="240"/>
    </location>
</feature>
<keyword evidence="5 8" id="KW-0812">Transmembrane</keyword>
<feature type="transmembrane region" description="Helical" evidence="8">
    <location>
        <begin position="75"/>
        <end position="95"/>
    </location>
</feature>
<dbReference type="PANTHER" id="PTHR34975:SF2">
    <property type="entry name" value="SPORE GERMINATION PROTEIN A2"/>
    <property type="match status" value="1"/>
</dbReference>
<dbReference type="NCBIfam" id="TIGR00912">
    <property type="entry name" value="2A0309"/>
    <property type="match status" value="1"/>
</dbReference>
<keyword evidence="4" id="KW-0309">Germination</keyword>
<evidence type="ECO:0000256" key="8">
    <source>
        <dbReference type="SAM" id="Phobius"/>
    </source>
</evidence>
<dbReference type="PANTHER" id="PTHR34975">
    <property type="entry name" value="SPORE GERMINATION PROTEIN A2"/>
    <property type="match status" value="1"/>
</dbReference>
<evidence type="ECO:0000256" key="7">
    <source>
        <dbReference type="ARBA" id="ARBA00023136"/>
    </source>
</evidence>
<comment type="similarity">
    <text evidence="2">Belongs to the amino acid-polyamine-organocation (APC) superfamily. Spore germination protein (SGP) (TC 2.A.3.9) family.</text>
</comment>
<protein>
    <submittedName>
        <fullName evidence="9">Spore germination protein</fullName>
    </submittedName>
</protein>
<feature type="transmembrane region" description="Helical" evidence="8">
    <location>
        <begin position="43"/>
        <end position="63"/>
    </location>
</feature>
<keyword evidence="7 8" id="KW-0472">Membrane</keyword>
<evidence type="ECO:0000256" key="6">
    <source>
        <dbReference type="ARBA" id="ARBA00022989"/>
    </source>
</evidence>
<evidence type="ECO:0000256" key="2">
    <source>
        <dbReference type="ARBA" id="ARBA00007998"/>
    </source>
</evidence>
<evidence type="ECO:0000256" key="1">
    <source>
        <dbReference type="ARBA" id="ARBA00004141"/>
    </source>
</evidence>
<feature type="transmembrane region" description="Helical" evidence="8">
    <location>
        <begin position="274"/>
        <end position="296"/>
    </location>
</feature>
<feature type="transmembrane region" description="Helical" evidence="8">
    <location>
        <begin position="147"/>
        <end position="166"/>
    </location>
</feature>
<evidence type="ECO:0000313" key="9">
    <source>
        <dbReference type="EMBL" id="AFC31219.1"/>
    </source>
</evidence>
<feature type="transmembrane region" description="Helical" evidence="8">
    <location>
        <begin position="190"/>
        <end position="208"/>
    </location>
</feature>
<dbReference type="RefSeq" id="WP_014370971.1">
    <property type="nucleotide sequence ID" value="NC_016935.1"/>
</dbReference>
<keyword evidence="10" id="KW-1185">Reference proteome</keyword>
<evidence type="ECO:0000256" key="5">
    <source>
        <dbReference type="ARBA" id="ARBA00022692"/>
    </source>
</evidence>
<comment type="subcellular location">
    <subcellularLocation>
        <location evidence="1">Membrane</location>
        <topology evidence="1">Multi-pass membrane protein</topology>
    </subcellularLocation>
</comment>
<keyword evidence="6 8" id="KW-1133">Transmembrane helix</keyword>
<dbReference type="AlphaFoldDB" id="H6NQ28"/>